<evidence type="ECO:0000313" key="2">
    <source>
        <dbReference type="Proteomes" id="UP000594261"/>
    </source>
</evidence>
<dbReference type="AlphaFoldDB" id="A0A7N2LSM6"/>
<dbReference type="Proteomes" id="UP000594261">
    <property type="component" value="Chromosome 5"/>
</dbReference>
<dbReference type="Gramene" id="QL05p060902:mrna">
    <property type="protein sequence ID" value="QL05p060902:mrna"/>
    <property type="gene ID" value="QL05p060902"/>
</dbReference>
<reference evidence="1 2" key="1">
    <citation type="journal article" date="2016" name="G3 (Bethesda)">
        <title>First Draft Assembly and Annotation of the Genome of a California Endemic Oak Quercus lobata Nee (Fagaceae).</title>
        <authorList>
            <person name="Sork V.L."/>
            <person name="Fitz-Gibbon S.T."/>
            <person name="Puiu D."/>
            <person name="Crepeau M."/>
            <person name="Gugger P.F."/>
            <person name="Sherman R."/>
            <person name="Stevens K."/>
            <person name="Langley C.H."/>
            <person name="Pellegrini M."/>
            <person name="Salzberg S.L."/>
        </authorList>
    </citation>
    <scope>NUCLEOTIDE SEQUENCE [LARGE SCALE GENOMIC DNA]</scope>
    <source>
        <strain evidence="1 2">cv. SW786</strain>
    </source>
</reference>
<sequence length="76" mass="8739">MDQMKRAMEEMKDSMRRVNHVDDLVHMTDSPFVASIAVIHCLPSSKCPPWIRSEITLMPAVRVFLGSNITYDKFIT</sequence>
<protein>
    <submittedName>
        <fullName evidence="1">Uncharacterized protein</fullName>
    </submittedName>
</protein>
<name>A0A7N2LSM6_QUELO</name>
<dbReference type="EnsemblPlants" id="QL05p060902:mrna">
    <property type="protein sequence ID" value="QL05p060902:mrna"/>
    <property type="gene ID" value="QL05p060902"/>
</dbReference>
<dbReference type="EMBL" id="LRBV02000005">
    <property type="status" value="NOT_ANNOTATED_CDS"/>
    <property type="molecule type" value="Genomic_DNA"/>
</dbReference>
<organism evidence="1 2">
    <name type="scientific">Quercus lobata</name>
    <name type="common">Valley oak</name>
    <dbReference type="NCBI Taxonomy" id="97700"/>
    <lineage>
        <taxon>Eukaryota</taxon>
        <taxon>Viridiplantae</taxon>
        <taxon>Streptophyta</taxon>
        <taxon>Embryophyta</taxon>
        <taxon>Tracheophyta</taxon>
        <taxon>Spermatophyta</taxon>
        <taxon>Magnoliopsida</taxon>
        <taxon>eudicotyledons</taxon>
        <taxon>Gunneridae</taxon>
        <taxon>Pentapetalae</taxon>
        <taxon>rosids</taxon>
        <taxon>fabids</taxon>
        <taxon>Fagales</taxon>
        <taxon>Fagaceae</taxon>
        <taxon>Quercus</taxon>
    </lineage>
</organism>
<reference evidence="1" key="2">
    <citation type="submission" date="2021-01" db="UniProtKB">
        <authorList>
            <consortium name="EnsemblPlants"/>
        </authorList>
    </citation>
    <scope>IDENTIFICATION</scope>
</reference>
<dbReference type="InParanoid" id="A0A7N2LSM6"/>
<evidence type="ECO:0000313" key="1">
    <source>
        <dbReference type="EnsemblPlants" id="QL05p060902:mrna"/>
    </source>
</evidence>
<keyword evidence="2" id="KW-1185">Reference proteome</keyword>
<proteinExistence type="predicted"/>
<accession>A0A7N2LSM6</accession>